<dbReference type="GO" id="GO:0004594">
    <property type="term" value="F:pantothenate kinase activity"/>
    <property type="evidence" value="ECO:0007669"/>
    <property type="project" value="UniProtKB-EC"/>
</dbReference>
<evidence type="ECO:0000256" key="2">
    <source>
        <dbReference type="ARBA" id="ARBA00022840"/>
    </source>
</evidence>
<dbReference type="RefSeq" id="XP_028535784.1">
    <property type="nucleotide sequence ID" value="XM_028678660.1"/>
</dbReference>
<keyword evidence="5" id="KW-0418">Kinase</keyword>
<dbReference type="KEGG" id="prel:PRELSG_1313600"/>
<dbReference type="OrthoDB" id="498611at2759"/>
<dbReference type="EMBL" id="LN835308">
    <property type="protein sequence ID" value="CRH03777.1"/>
    <property type="molecule type" value="Genomic_DNA"/>
</dbReference>
<dbReference type="GO" id="GO:0015937">
    <property type="term" value="P:coenzyme A biosynthetic process"/>
    <property type="evidence" value="ECO:0007669"/>
    <property type="project" value="UniProtKB-KW"/>
</dbReference>
<dbReference type="Pfam" id="PF03630">
    <property type="entry name" value="Fumble"/>
    <property type="match status" value="2"/>
</dbReference>
<dbReference type="EC" id="2.7.1.33" evidence="5"/>
<dbReference type="Gene3D" id="3.30.420.40">
    <property type="match status" value="2"/>
</dbReference>
<dbReference type="AlphaFoldDB" id="A0A1J1HH24"/>
<keyword evidence="3" id="KW-0173">Coenzyme A biosynthesis</keyword>
<dbReference type="GO" id="GO:0005524">
    <property type="term" value="F:ATP binding"/>
    <property type="evidence" value="ECO:0007669"/>
    <property type="project" value="UniProtKB-KW"/>
</dbReference>
<dbReference type="InterPro" id="IPR043129">
    <property type="entry name" value="ATPase_NBD"/>
</dbReference>
<dbReference type="Proteomes" id="UP000220158">
    <property type="component" value="Chromosome 13"/>
</dbReference>
<dbReference type="GO" id="GO:0005634">
    <property type="term" value="C:nucleus"/>
    <property type="evidence" value="ECO:0007669"/>
    <property type="project" value="TreeGrafter"/>
</dbReference>
<protein>
    <submittedName>
        <fullName evidence="5">Pantothenate kinase, putative</fullName>
        <ecNumber evidence="5">2.7.1.33</ecNumber>
    </submittedName>
</protein>
<evidence type="ECO:0000313" key="6">
    <source>
        <dbReference type="Proteomes" id="UP000220158"/>
    </source>
</evidence>
<dbReference type="InterPro" id="IPR004567">
    <property type="entry name" value="Type_II_PanK"/>
</dbReference>
<reference evidence="5 6" key="1">
    <citation type="submission" date="2015-04" db="EMBL/GenBank/DDBJ databases">
        <authorList>
            <consortium name="Pathogen Informatics"/>
        </authorList>
    </citation>
    <scope>NUCLEOTIDE SEQUENCE [LARGE SCALE GENOMIC DNA]</scope>
    <source>
        <strain evidence="5 6">SGS1</strain>
    </source>
</reference>
<gene>
    <name evidence="5" type="ORF">PRELSG_1313600</name>
</gene>
<keyword evidence="6" id="KW-1185">Reference proteome</keyword>
<organism evidence="5 6">
    <name type="scientific">Plasmodium relictum</name>
    <dbReference type="NCBI Taxonomy" id="85471"/>
    <lineage>
        <taxon>Eukaryota</taxon>
        <taxon>Sar</taxon>
        <taxon>Alveolata</taxon>
        <taxon>Apicomplexa</taxon>
        <taxon>Aconoidasida</taxon>
        <taxon>Haemosporida</taxon>
        <taxon>Plasmodiidae</taxon>
        <taxon>Plasmodium</taxon>
        <taxon>Plasmodium (Haemamoeba)</taxon>
    </lineage>
</organism>
<dbReference type="GO" id="GO:0005829">
    <property type="term" value="C:cytosol"/>
    <property type="evidence" value="ECO:0007669"/>
    <property type="project" value="TreeGrafter"/>
</dbReference>
<dbReference type="PANTHER" id="PTHR12280:SF20">
    <property type="entry name" value="4'-PHOSPHOPANTETHEINE PHOSPHATASE"/>
    <property type="match status" value="1"/>
</dbReference>
<keyword evidence="2" id="KW-0067">ATP-binding</keyword>
<evidence type="ECO:0000256" key="3">
    <source>
        <dbReference type="ARBA" id="ARBA00022993"/>
    </source>
</evidence>
<dbReference type="SUPFAM" id="SSF53067">
    <property type="entry name" value="Actin-like ATPase domain"/>
    <property type="match status" value="1"/>
</dbReference>
<evidence type="ECO:0000256" key="4">
    <source>
        <dbReference type="SAM" id="Phobius"/>
    </source>
</evidence>
<keyword evidence="4" id="KW-0472">Membrane</keyword>
<evidence type="ECO:0000313" key="5">
    <source>
        <dbReference type="EMBL" id="CRH03777.1"/>
    </source>
</evidence>
<feature type="transmembrane region" description="Helical" evidence="4">
    <location>
        <begin position="825"/>
        <end position="846"/>
    </location>
</feature>
<evidence type="ECO:0000256" key="1">
    <source>
        <dbReference type="ARBA" id="ARBA00022741"/>
    </source>
</evidence>
<sequence>MGNALGIDCSLNYVYVTNVLINEKKKKKNVNETKNKCNICFPKKNVLEYDNIKNLYSLNSSYNLDIKKNKDENGKKCLRLEKNIINKNYLENYMKEKLPIIENEEEVFNKNCEGNKENDNAKYFFEEIKRKKEKENTLFESTSNNKIMNKHIDYKEKILNRNSKNTLKKLERKNETHNNADNRHFNDYMRMQKDFFDFIIDTQHVIEDTVQFIILKEEIEKSQSGKFSLGELSKYFKENEDLNNKFHIYINFIQGNLGYNLQKEEKNNLYMNDEINEFNDEIAQIYFWKIKLKKIDEVIIKYSNFTKNILINITGENGNYIKKKLTELAKMSNLYCHKELKCINSSICFLKQFYPKGLYYFMNSNISNVKDTSTSKSNEMMLKKCFLNKKEASEIFPYIIVNIKRGVTYHLINEDNLIENIGRYLIGCKSILGLFLLLTGKLCSLEIICKLANNGISKTFDMTVEDIYGTIYSKVGLQGNIVASFFGKAQDLDNANNSVDSSSKEIYLNMNKDILDNCEHVSSFEYLSFESNESDEYDNNSNSHNFLKNKNNKFTHLNMNSKKNSLENSFFNFHSDSCCNYNSVVIKEKKLLQKKKKKINIKGMCESNYLTKETANNKKDDGIKNDIYKKEIKYFGGDSDNDIIMRKVTEKNILLRKSLSDSKLKVNRCNEVNDFKGKGRNTYNSFQLKSNEYAKKKKFYSTLNILSNEELNNILMKKIISNSDEEIIKKKSNRTNNYSIGKMFKKKKISNKNTTEIISSSEDNEQNNFFIINSEKKRKHFGKKNEGIMKFDTKECDIAKSLLSMAIFTMVQLSYFYSQMYNIKSIIFSGLLLNNNICLALVKIIINIMSNNTQRLYFFKFSEHLSSLGSALHLIDWNNLLLKS</sequence>
<keyword evidence="4" id="KW-0812">Transmembrane</keyword>
<name>A0A1J1HH24_PLARL</name>
<dbReference type="PANTHER" id="PTHR12280">
    <property type="entry name" value="PANTOTHENATE KINASE"/>
    <property type="match status" value="1"/>
</dbReference>
<accession>A0A1J1HH24</accession>
<proteinExistence type="predicted"/>
<dbReference type="GeneID" id="39738069"/>
<dbReference type="VEuPathDB" id="PlasmoDB:PRELSG_1313600"/>
<keyword evidence="1" id="KW-0547">Nucleotide-binding</keyword>
<keyword evidence="5" id="KW-0808">Transferase</keyword>
<keyword evidence="4" id="KW-1133">Transmembrane helix</keyword>